<accession>A0A9Q3UU56</accession>
<dbReference type="AlphaFoldDB" id="A0A9Q3UU56"/>
<keyword evidence="3" id="KW-1185">Reference proteome</keyword>
<evidence type="ECO:0000313" key="3">
    <source>
        <dbReference type="Proteomes" id="UP000603715"/>
    </source>
</evidence>
<organism evidence="2 4">
    <name type="scientific">Chryseobacterium muglaense</name>
    <dbReference type="NCBI Taxonomy" id="2893752"/>
    <lineage>
        <taxon>Bacteria</taxon>
        <taxon>Pseudomonadati</taxon>
        <taxon>Bacteroidota</taxon>
        <taxon>Flavobacteriia</taxon>
        <taxon>Flavobacteriales</taxon>
        <taxon>Weeksellaceae</taxon>
        <taxon>Chryseobacterium group</taxon>
        <taxon>Chryseobacterium</taxon>
    </lineage>
</organism>
<gene>
    <name evidence="1" type="ORF">IEW27_20930</name>
    <name evidence="2" type="ORF">LNP80_15860</name>
</gene>
<evidence type="ECO:0000313" key="4">
    <source>
        <dbReference type="Proteomes" id="UP001107960"/>
    </source>
</evidence>
<reference evidence="3" key="2">
    <citation type="submission" date="2023-07" db="EMBL/GenBank/DDBJ databases">
        <title>Description of novel Chryseobacterium sp. strain C-2.</title>
        <authorList>
            <person name="Saticioglu I.B."/>
        </authorList>
    </citation>
    <scope>NUCLEOTIDE SEQUENCE [LARGE SCALE GENOMIC DNA]</scope>
    <source>
        <strain evidence="3">C-2</strain>
    </source>
</reference>
<comment type="caution">
    <text evidence="2">The sequence shown here is derived from an EMBL/GenBank/DDBJ whole genome shotgun (WGS) entry which is preliminary data.</text>
</comment>
<reference evidence="1" key="3">
    <citation type="submission" date="2024-05" db="EMBL/GenBank/DDBJ databases">
        <title>Description of novel Chryseobacterium sp. strain C-2.</title>
        <authorList>
            <person name="Saticioglu I.B."/>
        </authorList>
    </citation>
    <scope>NUCLEOTIDE SEQUENCE</scope>
    <source>
        <strain evidence="1">C-2</strain>
    </source>
</reference>
<dbReference type="EMBL" id="JAJJML010000001">
    <property type="protein sequence ID" value="MCC9035713.1"/>
    <property type="molecule type" value="Genomic_DNA"/>
</dbReference>
<reference evidence="2" key="1">
    <citation type="submission" date="2021-11" db="EMBL/GenBank/DDBJ databases">
        <title>Description of novel Chryseobacterium species.</title>
        <authorList>
            <person name="Saticioglu I.B."/>
            <person name="Ay H."/>
            <person name="Altun S."/>
            <person name="Duman M."/>
        </authorList>
    </citation>
    <scope>NUCLEOTIDE SEQUENCE</scope>
    <source>
        <strain evidence="2">C-39</strain>
    </source>
</reference>
<dbReference type="Proteomes" id="UP000603715">
    <property type="component" value="Unassembled WGS sequence"/>
</dbReference>
<dbReference type="RefSeq" id="WP_191181420.1">
    <property type="nucleotide sequence ID" value="NZ_JACXXP010000050.1"/>
</dbReference>
<dbReference type="EMBL" id="JACXXP010000050">
    <property type="protein sequence ID" value="MBD3907052.1"/>
    <property type="molecule type" value="Genomic_DNA"/>
</dbReference>
<evidence type="ECO:0000313" key="1">
    <source>
        <dbReference type="EMBL" id="MBD3907052.1"/>
    </source>
</evidence>
<sequence>MMVIDDAVKFGAFASNVMAGGQLDQAMIDAYSDIYNNIFQIKPQNSVSINENNFVKYLESNNTGLKVLKGDETFSNWALLSKSSNGNIVPQNCP</sequence>
<name>A0A9Q3UU56_9FLAO</name>
<evidence type="ECO:0000313" key="2">
    <source>
        <dbReference type="EMBL" id="MCC9035713.1"/>
    </source>
</evidence>
<dbReference type="Proteomes" id="UP001107960">
    <property type="component" value="Unassembled WGS sequence"/>
</dbReference>
<protein>
    <submittedName>
        <fullName evidence="2">Uncharacterized protein</fullName>
    </submittedName>
</protein>
<proteinExistence type="predicted"/>